<evidence type="ECO:0008006" key="3">
    <source>
        <dbReference type="Google" id="ProtNLM"/>
    </source>
</evidence>
<reference evidence="1" key="2">
    <citation type="submission" date="2022-06" db="UniProtKB">
        <authorList>
            <consortium name="EnsemblMetazoa"/>
        </authorList>
    </citation>
    <scope>IDENTIFICATION</scope>
    <source>
        <strain evidence="1">p50T (Dazao)</strain>
    </source>
</reference>
<evidence type="ECO:0000313" key="2">
    <source>
        <dbReference type="Proteomes" id="UP000005204"/>
    </source>
</evidence>
<organism evidence="1 2">
    <name type="scientific">Bombyx mori</name>
    <name type="common">Silk moth</name>
    <dbReference type="NCBI Taxonomy" id="7091"/>
    <lineage>
        <taxon>Eukaryota</taxon>
        <taxon>Metazoa</taxon>
        <taxon>Ecdysozoa</taxon>
        <taxon>Arthropoda</taxon>
        <taxon>Hexapoda</taxon>
        <taxon>Insecta</taxon>
        <taxon>Pterygota</taxon>
        <taxon>Neoptera</taxon>
        <taxon>Endopterygota</taxon>
        <taxon>Lepidoptera</taxon>
        <taxon>Glossata</taxon>
        <taxon>Ditrysia</taxon>
        <taxon>Bombycoidea</taxon>
        <taxon>Bombycidae</taxon>
        <taxon>Bombycinae</taxon>
        <taxon>Bombyx</taxon>
    </lineage>
</organism>
<dbReference type="EnsemblMetazoa" id="XM_038014405.1">
    <property type="protein sequence ID" value="XP_037870333.1"/>
    <property type="gene ID" value="LOC119629234"/>
</dbReference>
<keyword evidence="2" id="KW-1185">Reference proteome</keyword>
<dbReference type="AlphaFoldDB" id="A0A8R2QW67"/>
<name>A0A8R2QW67_BOMMO</name>
<sequence>MAEVKITGLDECATKEEVAAAIASQGNCALADGVRVGVGVTGLRYLGLELDGRWNFRAHFAKLGPRLMATAGSLSRLLPNVGGPDQVARRLYMGVVRSMALYGAPVWCHALTRKNVAALRRPQRAIAVRAIRGYRTVSFEAACLLAGAPPWDLEAEALAANYRWRSDLRSRGEGRPGEGVVRARRLQSRRSVLEAWSRRLADPSAGLRTVEAVRPVLADWVGRDRGCLTFRLTQMLTGHGCFGRYLFKIAGREPTAQCHHCADRDEEDTAEHALARCSGFDEQRAALVAVIGEDLSLPRVVATMLGSEASWKAMLDFCESTISQKEAAERERESSSLSAPIRR</sequence>
<reference evidence="2" key="1">
    <citation type="journal article" date="2008" name="Insect Biochem. Mol. Biol.">
        <title>The genome of a lepidopteran model insect, the silkworm Bombyx mori.</title>
        <authorList>
            <consortium name="International Silkworm Genome Consortium"/>
        </authorList>
    </citation>
    <scope>NUCLEOTIDE SEQUENCE [LARGE SCALE GENOMIC DNA]</scope>
    <source>
        <strain evidence="2">p50T</strain>
    </source>
</reference>
<dbReference type="Proteomes" id="UP000005204">
    <property type="component" value="Unassembled WGS sequence"/>
</dbReference>
<accession>A0A8R2QW67</accession>
<proteinExistence type="predicted"/>
<evidence type="ECO:0000313" key="1">
    <source>
        <dbReference type="EnsemblMetazoa" id="XP_037870333.1"/>
    </source>
</evidence>
<protein>
    <recommendedName>
        <fullName evidence="3">Reverse transcriptase</fullName>
    </recommendedName>
</protein>